<dbReference type="InterPro" id="IPR011990">
    <property type="entry name" value="TPR-like_helical_dom_sf"/>
</dbReference>
<dbReference type="AlphaFoldDB" id="A0A1I4HEX1"/>
<evidence type="ECO:0000256" key="1">
    <source>
        <dbReference type="PROSITE-ProRule" id="PRU00339"/>
    </source>
</evidence>
<dbReference type="RefSeq" id="WP_245750825.1">
    <property type="nucleotide sequence ID" value="NZ_FOTI01000011.1"/>
</dbReference>
<keyword evidence="1" id="KW-0802">TPR repeat</keyword>
<dbReference type="PANTHER" id="PTHR12558:SF13">
    <property type="entry name" value="CELL DIVISION CYCLE PROTEIN 27 HOMOLOG"/>
    <property type="match status" value="1"/>
</dbReference>
<proteinExistence type="predicted"/>
<dbReference type="Proteomes" id="UP000199006">
    <property type="component" value="Unassembled WGS sequence"/>
</dbReference>
<evidence type="ECO:0000313" key="3">
    <source>
        <dbReference type="EMBL" id="SFL40848.1"/>
    </source>
</evidence>
<feature type="repeat" description="TPR" evidence="1">
    <location>
        <begin position="779"/>
        <end position="812"/>
    </location>
</feature>
<feature type="repeat" description="TPR" evidence="1">
    <location>
        <begin position="723"/>
        <end position="756"/>
    </location>
</feature>
<feature type="domain" description="DUF5107" evidence="2">
    <location>
        <begin position="45"/>
        <end position="347"/>
    </location>
</feature>
<dbReference type="Pfam" id="PF13181">
    <property type="entry name" value="TPR_8"/>
    <property type="match status" value="1"/>
</dbReference>
<dbReference type="EMBL" id="FOTI01000011">
    <property type="protein sequence ID" value="SFL40848.1"/>
    <property type="molecule type" value="Genomic_DNA"/>
</dbReference>
<organism evidence="3 4">
    <name type="scientific">Halanaerobium salsuginis</name>
    <dbReference type="NCBI Taxonomy" id="29563"/>
    <lineage>
        <taxon>Bacteria</taxon>
        <taxon>Bacillati</taxon>
        <taxon>Bacillota</taxon>
        <taxon>Clostridia</taxon>
        <taxon>Halanaerobiales</taxon>
        <taxon>Halanaerobiaceae</taxon>
        <taxon>Halanaerobium</taxon>
    </lineage>
</organism>
<dbReference type="InterPro" id="IPR019734">
    <property type="entry name" value="TPR_rpt"/>
</dbReference>
<dbReference type="InterPro" id="IPR033396">
    <property type="entry name" value="DUF5107"/>
</dbReference>
<gene>
    <name evidence="3" type="ORF">SAMN02983006_01066</name>
</gene>
<sequence>MQSQKNRQQVKIWQEKVVIPTYPVGSGNKNPMFLEKRVYQGSSGRVYPFPFVEEISDQKIEQEYTVLFLENEYLRIEVLPELGGRIQRAYDKTNGYDFVYYNPVIKPALVGLAGPWIAGGIEFNWPQHHRPSTFLPLEYSLLENEDGSKTIWVGEIDRMAGSKGMAGFTLYPDKAYLEIKGQLYNKTELPQTFLWWANPAVAVNESYQSIFPPDVHAVFDHGKRDVSKFPIATGEYYKVDYSAGVDISCYKNIPVPTSYMAYHSDYNFVGGYDFNEQAGILHVANHYISPGKKQWTWGNGDFGQRWYQNLSDQGTGEYIELMTGVFTDNQPDFSWLEPLAEKTFTQYFLPYKKLGKVKNASKDFLLNLEIKAEELKIAAYSTSVQNNLVIQLKAANKILLKEEIDLSPSQIYDKEILIDQQIEVEKYQLELRDQIGNILLAYSPEAEKLVEPPEAAQAASKPAEIKTIEELYLTGLHLEQYRHATYQPDPYYLEGLKRDPGDSRLNNAYGRLLLGRGNFSGSEKYFKRAIERLTSRNPNPYTGEPYYNLGLSYKYQHKFAQAEAAFYKAIWNDSYQASGYYQLAALAVRKNKFIDALKLCQKSLIAGYHNTRTRNLKTNLLRKLGKLKEAAELAQETLNFDPLDFGALAELYFIYQSAGKTSKTELARARFIRLLANKEYNYLELARDYAAAGCYQEAIKILNILVENKVENSVKSFTGSVSPLTYYYLGNYYLELADQKQAAIYFKKAAAIKPDYCFPNRLASIRILEKAIEFNPADARAAYYLGNLFYDKKQLEKAVQLWEKSSQLQPDFPTVYRNLALAYYNKLSQVDKAQFALEKAFELDPTDARVLFELDQLYKKLSFSIEKRFSLLTSNLEIVKTRDDLYLEYITLLNNQRQYEKALQLLKKHNFYPWEGGEGKVTAQYVFANLELAKQKIITAEYQLALNLLKSARSYPRNLGEGKLPIDKENEIDYYTGICYKKMNNNDQAEYYFKQAAKGSDELGDMMYYNDQPAHQVFFQGKALQSLGYRDQALTKFNQLYDYGEKHLKDQVEIDYFAVSLPDFLVFEADLNKNNQIHCYYLLGLGALGKNEIKKSVEFFQEIAKLDPAHQGILRQYI</sequence>
<dbReference type="Pfam" id="PF17128">
    <property type="entry name" value="DUF5107"/>
    <property type="match status" value="1"/>
</dbReference>
<evidence type="ECO:0000259" key="2">
    <source>
        <dbReference type="Pfam" id="PF17128"/>
    </source>
</evidence>
<dbReference type="Gene3D" id="1.25.40.10">
    <property type="entry name" value="Tetratricopeptide repeat domain"/>
    <property type="match status" value="3"/>
</dbReference>
<keyword evidence="4" id="KW-1185">Reference proteome</keyword>
<protein>
    <submittedName>
        <fullName evidence="3">Tetratricopeptide repeat-containing protein</fullName>
    </submittedName>
</protein>
<dbReference type="STRING" id="29563.SAMN02983006_01066"/>
<dbReference type="PROSITE" id="PS50005">
    <property type="entry name" value="TPR"/>
    <property type="match status" value="3"/>
</dbReference>
<dbReference type="SUPFAM" id="SSF48452">
    <property type="entry name" value="TPR-like"/>
    <property type="match status" value="2"/>
</dbReference>
<feature type="repeat" description="TPR" evidence="1">
    <location>
        <begin position="1077"/>
        <end position="1110"/>
    </location>
</feature>
<reference evidence="3 4" key="1">
    <citation type="submission" date="2016-10" db="EMBL/GenBank/DDBJ databases">
        <authorList>
            <person name="de Groot N.N."/>
        </authorList>
    </citation>
    <scope>NUCLEOTIDE SEQUENCE [LARGE SCALE GENOMIC DNA]</scope>
    <source>
        <strain evidence="3 4">ATCC 51327</strain>
    </source>
</reference>
<dbReference type="SMART" id="SM00671">
    <property type="entry name" value="SEL1"/>
    <property type="match status" value="3"/>
</dbReference>
<name>A0A1I4HEX1_9FIRM</name>
<dbReference type="Pfam" id="PF13414">
    <property type="entry name" value="TPR_11"/>
    <property type="match status" value="1"/>
</dbReference>
<evidence type="ECO:0000313" key="4">
    <source>
        <dbReference type="Proteomes" id="UP000199006"/>
    </source>
</evidence>
<dbReference type="PANTHER" id="PTHR12558">
    <property type="entry name" value="CELL DIVISION CYCLE 16,23,27"/>
    <property type="match status" value="1"/>
</dbReference>
<accession>A0A1I4HEX1</accession>
<dbReference type="SMART" id="SM00028">
    <property type="entry name" value="TPR"/>
    <property type="match status" value="8"/>
</dbReference>
<dbReference type="InterPro" id="IPR006597">
    <property type="entry name" value="Sel1-like"/>
</dbReference>